<comment type="caution">
    <text evidence="4">The sequence shown here is derived from an EMBL/GenBank/DDBJ whole genome shotgun (WGS) entry which is preliminary data.</text>
</comment>
<name>A0A4U5M2P5_STECR</name>
<keyword evidence="2" id="KW-0378">Hydrolase</keyword>
<dbReference type="InterPro" id="IPR004947">
    <property type="entry name" value="DNase_II"/>
</dbReference>
<dbReference type="EMBL" id="AZBU02000010">
    <property type="protein sequence ID" value="TKR63004.1"/>
    <property type="molecule type" value="Genomic_DNA"/>
</dbReference>
<reference evidence="4 5" key="1">
    <citation type="journal article" date="2015" name="Genome Biol.">
        <title>Comparative genomics of Steinernema reveals deeply conserved gene regulatory networks.</title>
        <authorList>
            <person name="Dillman A.R."/>
            <person name="Macchietto M."/>
            <person name="Porter C.F."/>
            <person name="Rogers A."/>
            <person name="Williams B."/>
            <person name="Antoshechkin I."/>
            <person name="Lee M.M."/>
            <person name="Goodwin Z."/>
            <person name="Lu X."/>
            <person name="Lewis E.E."/>
            <person name="Goodrich-Blair H."/>
            <person name="Stock S.P."/>
            <person name="Adams B.J."/>
            <person name="Sternberg P.W."/>
            <person name="Mortazavi A."/>
        </authorList>
    </citation>
    <scope>NUCLEOTIDE SEQUENCE [LARGE SCALE GENOMIC DNA]</scope>
    <source>
        <strain evidence="4 5">ALL</strain>
    </source>
</reference>
<dbReference type="Pfam" id="PF03265">
    <property type="entry name" value="DNase_II"/>
    <property type="match status" value="1"/>
</dbReference>
<evidence type="ECO:0000313" key="5">
    <source>
        <dbReference type="Proteomes" id="UP000298663"/>
    </source>
</evidence>
<keyword evidence="3" id="KW-0732">Signal</keyword>
<feature type="chain" id="PRO_5020561625" evidence="3">
    <location>
        <begin position="18"/>
        <end position="140"/>
    </location>
</feature>
<evidence type="ECO:0000256" key="1">
    <source>
        <dbReference type="ARBA" id="ARBA00007527"/>
    </source>
</evidence>
<protein>
    <submittedName>
        <fullName evidence="4">Uncharacterized protein</fullName>
    </submittedName>
</protein>
<keyword evidence="5" id="KW-1185">Reference proteome</keyword>
<gene>
    <name evidence="4" type="ORF">L596_026893</name>
</gene>
<evidence type="ECO:0000256" key="3">
    <source>
        <dbReference type="SAM" id="SignalP"/>
    </source>
</evidence>
<evidence type="ECO:0000313" key="4">
    <source>
        <dbReference type="EMBL" id="TKR63004.1"/>
    </source>
</evidence>
<proteinExistence type="inferred from homology"/>
<accession>A0A4U5M2P5</accession>
<evidence type="ECO:0000256" key="2">
    <source>
        <dbReference type="ARBA" id="ARBA00022801"/>
    </source>
</evidence>
<sequence>MLTDILKMCFVALFGLGFDTLKNVLELEFGMDNTKSKDFSCLTLGPDHNLVPTPWVVVEKFPVCDGVDVPFPRGTTFIYADALNKQFRDSTFPFTDSNSIVHQILAQIYKDKEAFLSENELKDSLILVYSDQKKNDGIFG</sequence>
<comment type="similarity">
    <text evidence="1">Belongs to the DNase II family.</text>
</comment>
<dbReference type="AlphaFoldDB" id="A0A4U5M2P5"/>
<dbReference type="Proteomes" id="UP000298663">
    <property type="component" value="Unassembled WGS sequence"/>
</dbReference>
<organism evidence="4 5">
    <name type="scientific">Steinernema carpocapsae</name>
    <name type="common">Entomopathogenic nematode</name>
    <dbReference type="NCBI Taxonomy" id="34508"/>
    <lineage>
        <taxon>Eukaryota</taxon>
        <taxon>Metazoa</taxon>
        <taxon>Ecdysozoa</taxon>
        <taxon>Nematoda</taxon>
        <taxon>Chromadorea</taxon>
        <taxon>Rhabditida</taxon>
        <taxon>Tylenchina</taxon>
        <taxon>Panagrolaimomorpha</taxon>
        <taxon>Strongyloidoidea</taxon>
        <taxon>Steinernematidae</taxon>
        <taxon>Steinernema</taxon>
    </lineage>
</organism>
<dbReference type="GO" id="GO:0004531">
    <property type="term" value="F:deoxyribonuclease II activity"/>
    <property type="evidence" value="ECO:0007669"/>
    <property type="project" value="InterPro"/>
</dbReference>
<reference evidence="4 5" key="2">
    <citation type="journal article" date="2019" name="G3 (Bethesda)">
        <title>Hybrid Assembly of the Genome of the Entomopathogenic Nematode Steinernema carpocapsae Identifies the X-Chromosome.</title>
        <authorList>
            <person name="Serra L."/>
            <person name="Macchietto M."/>
            <person name="Macias-Munoz A."/>
            <person name="McGill C.J."/>
            <person name="Rodriguez I.M."/>
            <person name="Rodriguez B."/>
            <person name="Murad R."/>
            <person name="Mortazavi A."/>
        </authorList>
    </citation>
    <scope>NUCLEOTIDE SEQUENCE [LARGE SCALE GENOMIC DNA]</scope>
    <source>
        <strain evidence="4 5">ALL</strain>
    </source>
</reference>
<feature type="signal peptide" evidence="3">
    <location>
        <begin position="1"/>
        <end position="17"/>
    </location>
</feature>